<dbReference type="Proteomes" id="UP001189429">
    <property type="component" value="Unassembled WGS sequence"/>
</dbReference>
<comment type="caution">
    <text evidence="3">The sequence shown here is derived from an EMBL/GenBank/DDBJ whole genome shotgun (WGS) entry which is preliminary data.</text>
</comment>
<keyword evidence="2" id="KW-0812">Transmembrane</keyword>
<feature type="transmembrane region" description="Helical" evidence="2">
    <location>
        <begin position="142"/>
        <end position="164"/>
    </location>
</feature>
<dbReference type="EMBL" id="CAUYUJ010022370">
    <property type="protein sequence ID" value="CAK0910307.1"/>
    <property type="molecule type" value="Genomic_DNA"/>
</dbReference>
<keyword evidence="4" id="KW-1185">Reference proteome</keyword>
<organism evidence="3 4">
    <name type="scientific">Prorocentrum cordatum</name>
    <dbReference type="NCBI Taxonomy" id="2364126"/>
    <lineage>
        <taxon>Eukaryota</taxon>
        <taxon>Sar</taxon>
        <taxon>Alveolata</taxon>
        <taxon>Dinophyceae</taxon>
        <taxon>Prorocentrales</taxon>
        <taxon>Prorocentraceae</taxon>
        <taxon>Prorocentrum</taxon>
    </lineage>
</organism>
<evidence type="ECO:0000313" key="4">
    <source>
        <dbReference type="Proteomes" id="UP001189429"/>
    </source>
</evidence>
<accession>A0ABN9YC13</accession>
<evidence type="ECO:0000313" key="3">
    <source>
        <dbReference type="EMBL" id="CAK0910307.1"/>
    </source>
</evidence>
<proteinExistence type="predicted"/>
<evidence type="ECO:0000256" key="1">
    <source>
        <dbReference type="SAM" id="MobiDB-lite"/>
    </source>
</evidence>
<sequence>MMPSSSWFQVDSPLEVGHGETWAPALNIVRTCVTVSMCIIATCWWAVKSNILASASTYAKTMRDLASPSDLLTPLDKRAQRDLDEVRAARFHTFVHVMLPPLVAVNLCYLVVHITTRRPSYECMGKLWSFPLREFLARYSHFSPVVIAGVYKACMFVFVVQMLMVEGPSGIPGRVMAGICLLDCSVSLKNNMLFSAIHCFVTWNRQAHNGASTVESLEHVMQEIHTCVAICSILMIVEAGDRGRIKASLLSRQSDRSQQGVRRLLSAFCDAQVHIGPELQIITNSRPLVHFLGCGAGGVDTQDVFRGDCFLRHVMESDQQRFQEFLAATSALQSEGGDASARAEGAPASIQVSLRNRGGGHVPVELFVVSLPDVDDTLGFLMGIRETGALPWEARVDAPGAVALPPHAGAAVPAEAAGSPPSGVAPEVAAHAKLGRVAGARTSSRKLCSSSSSGSSASRSSCSSGRRAASAAGVNSVSLRLDSASAGMRVRFLVLLTFASTSARVPMGPPCESGCPQSSSWTWRGVARA</sequence>
<keyword evidence="2" id="KW-0472">Membrane</keyword>
<name>A0ABN9YC13_9DINO</name>
<keyword evidence="2" id="KW-1133">Transmembrane helix</keyword>
<protein>
    <submittedName>
        <fullName evidence="3">Uncharacterized protein</fullName>
    </submittedName>
</protein>
<feature type="region of interest" description="Disordered" evidence="1">
    <location>
        <begin position="445"/>
        <end position="465"/>
    </location>
</feature>
<reference evidence="3" key="1">
    <citation type="submission" date="2023-10" db="EMBL/GenBank/DDBJ databases">
        <authorList>
            <person name="Chen Y."/>
            <person name="Shah S."/>
            <person name="Dougan E. K."/>
            <person name="Thang M."/>
            <person name="Chan C."/>
        </authorList>
    </citation>
    <scope>NUCLEOTIDE SEQUENCE [LARGE SCALE GENOMIC DNA]</scope>
</reference>
<gene>
    <name evidence="3" type="ORF">PCOR1329_LOCUS84522</name>
</gene>
<evidence type="ECO:0000256" key="2">
    <source>
        <dbReference type="SAM" id="Phobius"/>
    </source>
</evidence>